<name>A0A4U1IC47_9BURK</name>
<keyword evidence="3" id="KW-0808">Transferase</keyword>
<dbReference type="AlphaFoldDB" id="A0A4U1IC47"/>
<dbReference type="Pfam" id="PF00534">
    <property type="entry name" value="Glycos_transf_1"/>
    <property type="match status" value="1"/>
</dbReference>
<reference evidence="3 4" key="1">
    <citation type="submission" date="2019-04" db="EMBL/GenBank/DDBJ databases">
        <title>Trinickia sp. 7GSK02, isolated from subtropical forest soil.</title>
        <authorList>
            <person name="Gao Z.-H."/>
            <person name="Qiu L.-H."/>
        </authorList>
    </citation>
    <scope>NUCLEOTIDE SEQUENCE [LARGE SCALE GENOMIC DNA]</scope>
    <source>
        <strain evidence="3 4">7GSK02</strain>
    </source>
</reference>
<evidence type="ECO:0000313" key="4">
    <source>
        <dbReference type="Proteomes" id="UP000305539"/>
    </source>
</evidence>
<dbReference type="InterPro" id="IPR028098">
    <property type="entry name" value="Glyco_trans_4-like_N"/>
</dbReference>
<protein>
    <submittedName>
        <fullName evidence="3">Glycosyltransferase</fullName>
    </submittedName>
</protein>
<dbReference type="SUPFAM" id="SSF53756">
    <property type="entry name" value="UDP-Glycosyltransferase/glycogen phosphorylase"/>
    <property type="match status" value="1"/>
</dbReference>
<evidence type="ECO:0000259" key="1">
    <source>
        <dbReference type="Pfam" id="PF00534"/>
    </source>
</evidence>
<accession>A0A4U1IC47</accession>
<dbReference type="EMBL" id="SWJE01000003">
    <property type="protein sequence ID" value="TKC91174.1"/>
    <property type="molecule type" value="Genomic_DNA"/>
</dbReference>
<evidence type="ECO:0000259" key="2">
    <source>
        <dbReference type="Pfam" id="PF13579"/>
    </source>
</evidence>
<dbReference type="InterPro" id="IPR001296">
    <property type="entry name" value="Glyco_trans_1"/>
</dbReference>
<organism evidence="3 4">
    <name type="scientific">Trinickia terrae</name>
    <dbReference type="NCBI Taxonomy" id="2571161"/>
    <lineage>
        <taxon>Bacteria</taxon>
        <taxon>Pseudomonadati</taxon>
        <taxon>Pseudomonadota</taxon>
        <taxon>Betaproteobacteria</taxon>
        <taxon>Burkholderiales</taxon>
        <taxon>Burkholderiaceae</taxon>
        <taxon>Trinickia</taxon>
    </lineage>
</organism>
<sequence>MKILHLLATLDPKAGGPTEGVRQSGLELAAMGHEVEVASLDAPGAPFLAGFPLRVTALGPGRGNYGYTPRLVPWLRETAPRFDAVIVNGLWQYQSYGAWQALHDLGVRYYVFPHGMLDPWFKRTYPLKHLKKWLYWPWAEYRVLRDARAVLFTAEEERLLARQSFWLYRAQERVVSYGTAAPPGDAARLKEQFLAAHPALRNRRLLLFLGRIHPKKGCDLLIRAFAKAAQLDAGVHLVIAGPDSVGWSVTLKTLADTLGVASRISWPGMLQGDLKWGAFHASDAFVLPSHQENFGIAVAEALGCGVPVLISDKVNIWREVAADGAGLVSADTVEGCEDMLRCWLSLDAAAHQTMRAQASATFRTRFTVAAMARDLIEVLQGDAVSAQAGDAPSLGDVSVSKS</sequence>
<dbReference type="OrthoDB" id="433681at2"/>
<proteinExistence type="predicted"/>
<dbReference type="Proteomes" id="UP000305539">
    <property type="component" value="Unassembled WGS sequence"/>
</dbReference>
<dbReference type="RefSeq" id="WP_136893290.1">
    <property type="nucleotide sequence ID" value="NZ_SWJE01000003.1"/>
</dbReference>
<dbReference type="GO" id="GO:0016757">
    <property type="term" value="F:glycosyltransferase activity"/>
    <property type="evidence" value="ECO:0007669"/>
    <property type="project" value="InterPro"/>
</dbReference>
<comment type="caution">
    <text evidence="3">The sequence shown here is derived from an EMBL/GenBank/DDBJ whole genome shotgun (WGS) entry which is preliminary data.</text>
</comment>
<gene>
    <name evidence="3" type="ORF">FAZ69_07380</name>
</gene>
<feature type="domain" description="Glycosyltransferase subfamily 4-like N-terminal" evidence="2">
    <location>
        <begin position="15"/>
        <end position="178"/>
    </location>
</feature>
<dbReference type="PANTHER" id="PTHR12526">
    <property type="entry name" value="GLYCOSYLTRANSFERASE"/>
    <property type="match status" value="1"/>
</dbReference>
<keyword evidence="4" id="KW-1185">Reference proteome</keyword>
<evidence type="ECO:0000313" key="3">
    <source>
        <dbReference type="EMBL" id="TKC91174.1"/>
    </source>
</evidence>
<dbReference type="Pfam" id="PF13579">
    <property type="entry name" value="Glyco_trans_4_4"/>
    <property type="match status" value="1"/>
</dbReference>
<dbReference type="Gene3D" id="3.40.50.2000">
    <property type="entry name" value="Glycogen Phosphorylase B"/>
    <property type="match status" value="2"/>
</dbReference>
<feature type="domain" description="Glycosyl transferase family 1" evidence="1">
    <location>
        <begin position="197"/>
        <end position="347"/>
    </location>
</feature>